<evidence type="ECO:0000313" key="4">
    <source>
        <dbReference type="EMBL" id="SVA89069.1"/>
    </source>
</evidence>
<keyword evidence="2" id="KW-0378">Hydrolase</keyword>
<gene>
    <name evidence="4" type="ORF">METZ01_LOCUS141923</name>
</gene>
<dbReference type="GO" id="GO:0019693">
    <property type="term" value="P:ribose phosphate metabolic process"/>
    <property type="evidence" value="ECO:0007669"/>
    <property type="project" value="TreeGrafter"/>
</dbReference>
<protein>
    <recommendedName>
        <fullName evidence="3">Nudix hydrolase domain-containing protein</fullName>
    </recommendedName>
</protein>
<dbReference type="Pfam" id="PF00293">
    <property type="entry name" value="NUDIX"/>
    <property type="match status" value="1"/>
</dbReference>
<dbReference type="InterPro" id="IPR015797">
    <property type="entry name" value="NUDIX_hydrolase-like_dom_sf"/>
</dbReference>
<evidence type="ECO:0000256" key="1">
    <source>
        <dbReference type="ARBA" id="ARBA00001946"/>
    </source>
</evidence>
<sequence length="188" mass="21258">MSVTSKMTDEIRKWEKRGSKALGDHRIFQLREDRVINPRTGTEHDVVVLECPDWVNIVALTPDHEVVMIDQYRHGTETVELEIPGGMMDPGETDPVATALRELQEETGYTGENARIIGECFANPAIMNNRVHTILVENCRLTHEAELDDGEDLATHLVPANDLPQLVKEQRIQHSTIVAALHYFALER</sequence>
<dbReference type="GO" id="GO:0016787">
    <property type="term" value="F:hydrolase activity"/>
    <property type="evidence" value="ECO:0007669"/>
    <property type="project" value="UniProtKB-KW"/>
</dbReference>
<dbReference type="EMBL" id="UINC01021469">
    <property type="protein sequence ID" value="SVA89069.1"/>
    <property type="molecule type" value="Genomic_DNA"/>
</dbReference>
<name>A0A381ZIQ0_9ZZZZ</name>
<evidence type="ECO:0000259" key="3">
    <source>
        <dbReference type="PROSITE" id="PS51462"/>
    </source>
</evidence>
<dbReference type="PANTHER" id="PTHR11839:SF18">
    <property type="entry name" value="NUDIX HYDROLASE DOMAIN-CONTAINING PROTEIN"/>
    <property type="match status" value="1"/>
</dbReference>
<dbReference type="PROSITE" id="PS51462">
    <property type="entry name" value="NUDIX"/>
    <property type="match status" value="1"/>
</dbReference>
<accession>A0A381ZIQ0</accession>
<evidence type="ECO:0000256" key="2">
    <source>
        <dbReference type="ARBA" id="ARBA00022801"/>
    </source>
</evidence>
<dbReference type="PANTHER" id="PTHR11839">
    <property type="entry name" value="UDP/ADP-SUGAR PYROPHOSPHATASE"/>
    <property type="match status" value="1"/>
</dbReference>
<reference evidence="4" key="1">
    <citation type="submission" date="2018-05" db="EMBL/GenBank/DDBJ databases">
        <authorList>
            <person name="Lanie J.A."/>
            <person name="Ng W.-L."/>
            <person name="Kazmierczak K.M."/>
            <person name="Andrzejewski T.M."/>
            <person name="Davidsen T.M."/>
            <person name="Wayne K.J."/>
            <person name="Tettelin H."/>
            <person name="Glass J.I."/>
            <person name="Rusch D."/>
            <person name="Podicherti R."/>
            <person name="Tsui H.-C.T."/>
            <person name="Winkler M.E."/>
        </authorList>
    </citation>
    <scope>NUCLEOTIDE SEQUENCE</scope>
</reference>
<proteinExistence type="predicted"/>
<dbReference type="GO" id="GO:0005829">
    <property type="term" value="C:cytosol"/>
    <property type="evidence" value="ECO:0007669"/>
    <property type="project" value="TreeGrafter"/>
</dbReference>
<feature type="domain" description="Nudix hydrolase" evidence="3">
    <location>
        <begin position="50"/>
        <end position="180"/>
    </location>
</feature>
<comment type="cofactor">
    <cofactor evidence="1">
        <name>Mg(2+)</name>
        <dbReference type="ChEBI" id="CHEBI:18420"/>
    </cofactor>
</comment>
<dbReference type="GO" id="GO:0006753">
    <property type="term" value="P:nucleoside phosphate metabolic process"/>
    <property type="evidence" value="ECO:0007669"/>
    <property type="project" value="TreeGrafter"/>
</dbReference>
<dbReference type="AlphaFoldDB" id="A0A381ZIQ0"/>
<dbReference type="CDD" id="cd03424">
    <property type="entry name" value="NUDIX_ADPRase_Nudt5_UGPPase_Nudt14"/>
    <property type="match status" value="1"/>
</dbReference>
<organism evidence="4">
    <name type="scientific">marine metagenome</name>
    <dbReference type="NCBI Taxonomy" id="408172"/>
    <lineage>
        <taxon>unclassified sequences</taxon>
        <taxon>metagenomes</taxon>
        <taxon>ecological metagenomes</taxon>
    </lineage>
</organism>
<dbReference type="SUPFAM" id="SSF55811">
    <property type="entry name" value="Nudix"/>
    <property type="match status" value="1"/>
</dbReference>
<dbReference type="InterPro" id="IPR000086">
    <property type="entry name" value="NUDIX_hydrolase_dom"/>
</dbReference>
<dbReference type="Gene3D" id="3.90.79.10">
    <property type="entry name" value="Nucleoside Triphosphate Pyrophosphohydrolase"/>
    <property type="match status" value="1"/>
</dbReference>